<proteinExistence type="predicted"/>
<name>A0A014MCG6_9BURK</name>
<organism evidence="1 2">
    <name type="scientific">Comamonas aquatica DA1877</name>
    <dbReference type="NCBI Taxonomy" id="1457173"/>
    <lineage>
        <taxon>Bacteria</taxon>
        <taxon>Pseudomonadati</taxon>
        <taxon>Pseudomonadota</taxon>
        <taxon>Betaproteobacteria</taxon>
        <taxon>Burkholderiales</taxon>
        <taxon>Comamonadaceae</taxon>
        <taxon>Comamonas</taxon>
    </lineage>
</organism>
<evidence type="ECO:0000313" key="1">
    <source>
        <dbReference type="EMBL" id="EXU79486.1"/>
    </source>
</evidence>
<gene>
    <name evidence="1" type="ORF">AX13_05080</name>
</gene>
<dbReference type="EMBL" id="JBOK01000016">
    <property type="protein sequence ID" value="EXU79486.1"/>
    <property type="molecule type" value="Genomic_DNA"/>
</dbReference>
<dbReference type="AlphaFoldDB" id="A0A014MCG6"/>
<accession>A0A014MCG6</accession>
<reference evidence="1 2" key="1">
    <citation type="submission" date="2014-01" db="EMBL/GenBank/DDBJ databases">
        <title>Interspecies Systems Biology Uncovers Metabolites Affecting C. elegans Gene Expression and Life History Traits.</title>
        <authorList>
            <person name="Watson E."/>
            <person name="Macneil L.T."/>
            <person name="Ritter A.D."/>
            <person name="Yilmaz L.S."/>
            <person name="Rosebrock A.P."/>
            <person name="Caudy A.A."/>
            <person name="Walhout A.J."/>
        </authorList>
    </citation>
    <scope>NUCLEOTIDE SEQUENCE [LARGE SCALE GENOMIC DNA]</scope>
    <source>
        <strain evidence="1 2">DA1877</strain>
    </source>
</reference>
<keyword evidence="2" id="KW-1185">Reference proteome</keyword>
<comment type="caution">
    <text evidence="1">The sequence shown here is derived from an EMBL/GenBank/DDBJ whole genome shotgun (WGS) entry which is preliminary data.</text>
</comment>
<dbReference type="Proteomes" id="UP000020766">
    <property type="component" value="Unassembled WGS sequence"/>
</dbReference>
<sequence length="103" mass="11609">MLLIASRHQTDGVLQLQEFFIHFVHQCIQCFSLFGYHHHSFQSQSGLADFSHCGMVGGKIGRIACHHIPPLSGFCIYHLTEQCVCDMHSSVCFVQRALGAYEI</sequence>
<protein>
    <submittedName>
        <fullName evidence="1">Uncharacterized protein</fullName>
    </submittedName>
</protein>
<evidence type="ECO:0000313" key="2">
    <source>
        <dbReference type="Proteomes" id="UP000020766"/>
    </source>
</evidence>